<evidence type="ECO:0000256" key="11">
    <source>
        <dbReference type="RuleBase" id="RU003691"/>
    </source>
</evidence>
<dbReference type="InterPro" id="IPR016156">
    <property type="entry name" value="FAD/NAD-linked_Rdtase_dimer_sf"/>
</dbReference>
<dbReference type="PROSITE" id="PS00076">
    <property type="entry name" value="PYRIDINE_REDOX_1"/>
    <property type="match status" value="1"/>
</dbReference>
<evidence type="ECO:0000256" key="7">
    <source>
        <dbReference type="ARBA" id="ARBA00023284"/>
    </source>
</evidence>
<dbReference type="PANTHER" id="PTHR22912">
    <property type="entry name" value="DISULFIDE OXIDOREDUCTASE"/>
    <property type="match status" value="1"/>
</dbReference>
<sequence length="457" mass="49527">MKKYDVVVVGAGPGGYSLAARLGMNGKKVAIIERNKLGGTCVNIGCVPTKSLINSARLIGESKEFEKFGLNASGYHHKLEKIVENAANISKTLNGAIANALSGAGVEVFLGKTAKFIDKHTIDLEGTKISAEKFVIATGSRSNQFSVENSYEAAKVGKLIHSTSALKLSELPKKLVIIGSGIIALEFAYFYSTLGTEVTLLEYGAVAMPAYDSDLREEIQNMLSESKVKILTEVRFEKFDEKLNLVTTIQGKKQVFEADKFFAAVGRHANSELIKGIVDLDQRGNIIVDENQVTSEKHILALGDVTGKKMLSSVAYRMGDAVFQNLMGMPIDKVNVDHIPSSLYLSLDVASVGLNEKQLKDKGIEYKVLKVGAGNLPRMHAEQNTKFGFLKLLIDPKKDALLGAHIILDGASLIINTLALAVSGKIKLKDLMTIGYTHPTIAEAIYYALASHYFGKK</sequence>
<keyword evidence="5 9" id="KW-0520">NAD</keyword>
<evidence type="ECO:0000256" key="10">
    <source>
        <dbReference type="PIRSR" id="PIRSR000350-4"/>
    </source>
</evidence>
<evidence type="ECO:0000259" key="12">
    <source>
        <dbReference type="Pfam" id="PF02852"/>
    </source>
</evidence>
<evidence type="ECO:0000256" key="1">
    <source>
        <dbReference type="ARBA" id="ARBA00007532"/>
    </source>
</evidence>
<dbReference type="Pfam" id="PF07992">
    <property type="entry name" value="Pyr_redox_2"/>
    <property type="match status" value="1"/>
</dbReference>
<feature type="disulfide bond" description="Redox-active" evidence="10">
    <location>
        <begin position="41"/>
        <end position="46"/>
    </location>
</feature>
<keyword evidence="15" id="KW-1185">Reference proteome</keyword>
<dbReference type="PIRSF" id="PIRSF000350">
    <property type="entry name" value="Mercury_reductase_MerA"/>
    <property type="match status" value="1"/>
</dbReference>
<feature type="binding site" evidence="9">
    <location>
        <position position="304"/>
    </location>
    <ligand>
        <name>FAD</name>
        <dbReference type="ChEBI" id="CHEBI:57692"/>
    </ligand>
</feature>
<evidence type="ECO:0000256" key="3">
    <source>
        <dbReference type="ARBA" id="ARBA00022827"/>
    </source>
</evidence>
<evidence type="ECO:0000256" key="9">
    <source>
        <dbReference type="PIRSR" id="PIRSR000350-3"/>
    </source>
</evidence>
<feature type="active site" description="Proton acceptor" evidence="8">
    <location>
        <position position="438"/>
    </location>
</feature>
<feature type="domain" description="FAD/NAD(P)-binding" evidence="13">
    <location>
        <begin position="4"/>
        <end position="319"/>
    </location>
</feature>
<evidence type="ECO:0000256" key="4">
    <source>
        <dbReference type="ARBA" id="ARBA00023002"/>
    </source>
</evidence>
<dbReference type="Pfam" id="PF02852">
    <property type="entry name" value="Pyr_redox_dim"/>
    <property type="match status" value="1"/>
</dbReference>
<gene>
    <name evidence="14" type="ORF">EI74_0771</name>
</gene>
<dbReference type="InterPro" id="IPR036188">
    <property type="entry name" value="FAD/NAD-bd_sf"/>
</dbReference>
<protein>
    <submittedName>
        <fullName evidence="14">Dihydrolipoamide dehydrogenase</fullName>
    </submittedName>
</protein>
<feature type="binding site" evidence="9">
    <location>
        <position position="50"/>
    </location>
    <ligand>
        <name>FAD</name>
        <dbReference type="ChEBI" id="CHEBI:57692"/>
    </ligand>
</feature>
<evidence type="ECO:0000313" key="15">
    <source>
        <dbReference type="Proteomes" id="UP000295518"/>
    </source>
</evidence>
<dbReference type="GO" id="GO:0004148">
    <property type="term" value="F:dihydrolipoyl dehydrogenase (NADH) activity"/>
    <property type="evidence" value="ECO:0007669"/>
    <property type="project" value="TreeGrafter"/>
</dbReference>
<dbReference type="SUPFAM" id="SSF55424">
    <property type="entry name" value="FAD/NAD-linked reductases, dimerisation (C-terminal) domain"/>
    <property type="match status" value="1"/>
</dbReference>
<dbReference type="Gene3D" id="3.50.50.60">
    <property type="entry name" value="FAD/NAD(P)-binding domain"/>
    <property type="match status" value="2"/>
</dbReference>
<dbReference type="InterPro" id="IPR050151">
    <property type="entry name" value="Class-I_Pyr_Nuc-Dis_Oxidored"/>
</dbReference>
<dbReference type="PANTHER" id="PTHR22912:SF151">
    <property type="entry name" value="DIHYDROLIPOYL DEHYDROGENASE, MITOCHONDRIAL"/>
    <property type="match status" value="1"/>
</dbReference>
<feature type="binding site" evidence="9">
    <location>
        <begin position="138"/>
        <end position="140"/>
    </location>
    <ligand>
        <name>FAD</name>
        <dbReference type="ChEBI" id="CHEBI:57692"/>
    </ligand>
</feature>
<evidence type="ECO:0000256" key="8">
    <source>
        <dbReference type="PIRSR" id="PIRSR000350-2"/>
    </source>
</evidence>
<feature type="binding site" evidence="9">
    <location>
        <begin position="179"/>
        <end position="186"/>
    </location>
    <ligand>
        <name>NAD(+)</name>
        <dbReference type="ChEBI" id="CHEBI:57540"/>
    </ligand>
</feature>
<dbReference type="PRINTS" id="PR00368">
    <property type="entry name" value="FADPNR"/>
</dbReference>
<dbReference type="InterPro" id="IPR001100">
    <property type="entry name" value="Pyr_nuc-diS_OxRdtase"/>
</dbReference>
<comment type="caution">
    <text evidence="14">The sequence shown here is derived from an EMBL/GenBank/DDBJ whole genome shotgun (WGS) entry which is preliminary data.</text>
</comment>
<dbReference type="InterPro" id="IPR012999">
    <property type="entry name" value="Pyr_OxRdtase_I_AS"/>
</dbReference>
<evidence type="ECO:0000256" key="6">
    <source>
        <dbReference type="ARBA" id="ARBA00023157"/>
    </source>
</evidence>
<keyword evidence="4 11" id="KW-0560">Oxidoreductase</keyword>
<comment type="similarity">
    <text evidence="1 11">Belongs to the class-I pyridine nucleotide-disulfide oxidoreductase family.</text>
</comment>
<comment type="cofactor">
    <cofactor evidence="9">
        <name>FAD</name>
        <dbReference type="ChEBI" id="CHEBI:57692"/>
    </cofactor>
    <text evidence="9">Binds 1 FAD per subunit.</text>
</comment>
<name>A0A4R6IB26_9MOLU</name>
<dbReference type="InterPro" id="IPR004099">
    <property type="entry name" value="Pyr_nucl-diS_OxRdtase_dimer"/>
</dbReference>
<keyword evidence="3 9" id="KW-0274">FAD</keyword>
<evidence type="ECO:0000313" key="14">
    <source>
        <dbReference type="EMBL" id="TDO19122.1"/>
    </source>
</evidence>
<proteinExistence type="inferred from homology"/>
<dbReference type="SUPFAM" id="SSF51905">
    <property type="entry name" value="FAD/NAD(P)-binding domain"/>
    <property type="match status" value="1"/>
</dbReference>
<dbReference type="Gene3D" id="3.30.390.30">
    <property type="match status" value="1"/>
</dbReference>
<dbReference type="GO" id="GO:0050660">
    <property type="term" value="F:flavin adenine dinucleotide binding"/>
    <property type="evidence" value="ECO:0007669"/>
    <property type="project" value="TreeGrafter"/>
</dbReference>
<dbReference type="InterPro" id="IPR023753">
    <property type="entry name" value="FAD/NAD-binding_dom"/>
</dbReference>
<feature type="domain" description="Pyridine nucleotide-disulphide oxidoreductase dimerisation" evidence="12">
    <location>
        <begin position="339"/>
        <end position="446"/>
    </location>
</feature>
<organism evidence="14 15">
    <name type="scientific">Mycoplasma testudineum</name>
    <dbReference type="NCBI Taxonomy" id="244584"/>
    <lineage>
        <taxon>Bacteria</taxon>
        <taxon>Bacillati</taxon>
        <taxon>Mycoplasmatota</taxon>
        <taxon>Mollicutes</taxon>
        <taxon>Mycoplasmataceae</taxon>
        <taxon>Mycoplasma</taxon>
    </lineage>
</organism>
<keyword evidence="7 11" id="KW-0676">Redox-active center</keyword>
<reference evidence="14 15" key="1">
    <citation type="submission" date="2019-03" db="EMBL/GenBank/DDBJ databases">
        <title>Genomic Encyclopedia of Archaeal and Bacterial Type Strains, Phase II (KMG-II): from individual species to whole genera.</title>
        <authorList>
            <person name="Goeker M."/>
        </authorList>
    </citation>
    <scope>NUCLEOTIDE SEQUENCE [LARGE SCALE GENOMIC DNA]</scope>
    <source>
        <strain evidence="14 15">ATCC 700618</strain>
    </source>
</reference>
<dbReference type="Proteomes" id="UP000295518">
    <property type="component" value="Unassembled WGS sequence"/>
</dbReference>
<dbReference type="EMBL" id="SNWN01000015">
    <property type="protein sequence ID" value="TDO19122.1"/>
    <property type="molecule type" value="Genomic_DNA"/>
</dbReference>
<keyword evidence="6" id="KW-1015">Disulfide bond</keyword>
<feature type="binding site" evidence="9">
    <location>
        <position position="202"/>
    </location>
    <ligand>
        <name>NAD(+)</name>
        <dbReference type="ChEBI" id="CHEBI:57540"/>
    </ligand>
</feature>
<dbReference type="PRINTS" id="PR00411">
    <property type="entry name" value="PNDRDTASEI"/>
</dbReference>
<evidence type="ECO:0000256" key="2">
    <source>
        <dbReference type="ARBA" id="ARBA00022630"/>
    </source>
</evidence>
<dbReference type="RefSeq" id="WP_166623202.1">
    <property type="nucleotide sequence ID" value="NZ_NNCE01000007.1"/>
</dbReference>
<keyword evidence="2 11" id="KW-0285">Flavoprotein</keyword>
<dbReference type="AlphaFoldDB" id="A0A4R6IB26"/>
<evidence type="ECO:0000256" key="5">
    <source>
        <dbReference type="ARBA" id="ARBA00023027"/>
    </source>
</evidence>
<keyword evidence="9" id="KW-0547">Nucleotide-binding</keyword>
<dbReference type="GO" id="GO:0006103">
    <property type="term" value="P:2-oxoglutarate metabolic process"/>
    <property type="evidence" value="ECO:0007669"/>
    <property type="project" value="TreeGrafter"/>
</dbReference>
<evidence type="ECO:0000259" key="13">
    <source>
        <dbReference type="Pfam" id="PF07992"/>
    </source>
</evidence>
<feature type="binding site" evidence="9">
    <location>
        <position position="266"/>
    </location>
    <ligand>
        <name>NAD(+)</name>
        <dbReference type="ChEBI" id="CHEBI:57540"/>
    </ligand>
</feature>
<accession>A0A4R6IB26</accession>